<proteinExistence type="predicted"/>
<reference evidence="1 2" key="1">
    <citation type="submission" date="2019-03" db="EMBL/GenBank/DDBJ databases">
        <title>Single cell metagenomics reveals metabolic interactions within the superorganism composed of flagellate Streblomastix strix and complex community of Bacteroidetes bacteria on its surface.</title>
        <authorList>
            <person name="Treitli S.C."/>
            <person name="Kolisko M."/>
            <person name="Husnik F."/>
            <person name="Keeling P."/>
            <person name="Hampl V."/>
        </authorList>
    </citation>
    <scope>NUCLEOTIDE SEQUENCE [LARGE SCALE GENOMIC DNA]</scope>
    <source>
        <strain evidence="1">ST1C</strain>
    </source>
</reference>
<organism evidence="1 2">
    <name type="scientific">Streblomastix strix</name>
    <dbReference type="NCBI Taxonomy" id="222440"/>
    <lineage>
        <taxon>Eukaryota</taxon>
        <taxon>Metamonada</taxon>
        <taxon>Preaxostyla</taxon>
        <taxon>Oxymonadida</taxon>
        <taxon>Streblomastigidae</taxon>
        <taxon>Streblomastix</taxon>
    </lineage>
</organism>
<dbReference type="AlphaFoldDB" id="A0A5J4TT05"/>
<sequence length="17" mass="2019">RPYVVLAQRIESWAFPS</sequence>
<protein>
    <submittedName>
        <fullName evidence="1">Uncharacterized protein</fullName>
    </submittedName>
</protein>
<evidence type="ECO:0000313" key="1">
    <source>
        <dbReference type="EMBL" id="KAA6360621.1"/>
    </source>
</evidence>
<name>A0A5J4TT05_9EUKA</name>
<dbReference type="EMBL" id="SNRW01026688">
    <property type="protein sequence ID" value="KAA6360621.1"/>
    <property type="molecule type" value="Genomic_DNA"/>
</dbReference>
<evidence type="ECO:0000313" key="2">
    <source>
        <dbReference type="Proteomes" id="UP000324800"/>
    </source>
</evidence>
<accession>A0A5J4TT05</accession>
<feature type="non-terminal residue" evidence="1">
    <location>
        <position position="1"/>
    </location>
</feature>
<comment type="caution">
    <text evidence="1">The sequence shown here is derived from an EMBL/GenBank/DDBJ whole genome shotgun (WGS) entry which is preliminary data.</text>
</comment>
<gene>
    <name evidence="1" type="ORF">EZS28_043852</name>
</gene>
<dbReference type="Proteomes" id="UP000324800">
    <property type="component" value="Unassembled WGS sequence"/>
</dbReference>